<gene>
    <name evidence="15" type="ORF">F3K02_02855</name>
</gene>
<feature type="compositionally biased region" description="Basic and acidic residues" evidence="13">
    <location>
        <begin position="225"/>
        <end position="239"/>
    </location>
</feature>
<dbReference type="GO" id="GO:0009306">
    <property type="term" value="P:protein secretion"/>
    <property type="evidence" value="ECO:0007669"/>
    <property type="project" value="InterPro"/>
</dbReference>
<evidence type="ECO:0000256" key="7">
    <source>
        <dbReference type="ARBA" id="ARBA00022795"/>
    </source>
</evidence>
<evidence type="ECO:0000256" key="11">
    <source>
        <dbReference type="ARBA" id="ARBA00023225"/>
    </source>
</evidence>
<dbReference type="PRINTS" id="PR00950">
    <property type="entry name" value="TYPE3IMSPROT"/>
</dbReference>
<comment type="similarity">
    <text evidence="2">Belongs to the type III secretion exporter family.</text>
</comment>
<evidence type="ECO:0000256" key="9">
    <source>
        <dbReference type="ARBA" id="ARBA00022989"/>
    </source>
</evidence>
<keyword evidence="7" id="KW-1005">Bacterial flagellum biogenesis</keyword>
<organism evidence="15 16">
    <name type="scientific">Hydrogenophaga aromaticivorans</name>
    <dbReference type="NCBI Taxonomy" id="2610898"/>
    <lineage>
        <taxon>Bacteria</taxon>
        <taxon>Pseudomonadati</taxon>
        <taxon>Pseudomonadota</taxon>
        <taxon>Betaproteobacteria</taxon>
        <taxon>Burkholderiales</taxon>
        <taxon>Comamonadaceae</taxon>
        <taxon>Hydrogenophaga</taxon>
    </lineage>
</organism>
<dbReference type="GO" id="GO:0044781">
    <property type="term" value="P:bacterial-type flagellum organization"/>
    <property type="evidence" value="ECO:0007669"/>
    <property type="project" value="UniProtKB-KW"/>
</dbReference>
<keyword evidence="8" id="KW-0653">Protein transport</keyword>
<keyword evidence="9 14" id="KW-1133">Transmembrane helix</keyword>
<dbReference type="Gene3D" id="3.40.1690.10">
    <property type="entry name" value="secretion proteins EscU"/>
    <property type="match status" value="1"/>
</dbReference>
<keyword evidence="11" id="KW-1006">Bacterial flagellum protein export</keyword>
<dbReference type="InterPro" id="IPR006135">
    <property type="entry name" value="T3SS_substrate_exporter"/>
</dbReference>
<comment type="subcellular location">
    <subcellularLocation>
        <location evidence="1">Cell membrane</location>
        <topology evidence="1">Multi-pass membrane protein</topology>
    </subcellularLocation>
</comment>
<dbReference type="Pfam" id="PF01312">
    <property type="entry name" value="Bac_export_2"/>
    <property type="match status" value="1"/>
</dbReference>
<feature type="transmembrane region" description="Helical" evidence="14">
    <location>
        <begin position="91"/>
        <end position="116"/>
    </location>
</feature>
<keyword evidence="5" id="KW-1003">Cell membrane</keyword>
<dbReference type="InterPro" id="IPR029025">
    <property type="entry name" value="T3SS_substrate_exporter_C"/>
</dbReference>
<evidence type="ECO:0000313" key="15">
    <source>
        <dbReference type="EMBL" id="NWF44196.1"/>
    </source>
</evidence>
<keyword evidence="6 14" id="KW-0812">Transmembrane</keyword>
<dbReference type="PANTHER" id="PTHR30531">
    <property type="entry name" value="FLAGELLAR BIOSYNTHETIC PROTEIN FLHB"/>
    <property type="match status" value="1"/>
</dbReference>
<feature type="region of interest" description="Disordered" evidence="13">
    <location>
        <begin position="225"/>
        <end position="253"/>
    </location>
</feature>
<dbReference type="SUPFAM" id="SSF160544">
    <property type="entry name" value="EscU C-terminal domain-like"/>
    <property type="match status" value="1"/>
</dbReference>
<feature type="transmembrane region" description="Helical" evidence="14">
    <location>
        <begin position="187"/>
        <end position="210"/>
    </location>
</feature>
<feature type="transmembrane region" description="Helical" evidence="14">
    <location>
        <begin position="145"/>
        <end position="167"/>
    </location>
</feature>
<evidence type="ECO:0000256" key="10">
    <source>
        <dbReference type="ARBA" id="ARBA00023136"/>
    </source>
</evidence>
<evidence type="ECO:0000256" key="14">
    <source>
        <dbReference type="SAM" id="Phobius"/>
    </source>
</evidence>
<evidence type="ECO:0000256" key="6">
    <source>
        <dbReference type="ARBA" id="ARBA00022692"/>
    </source>
</evidence>
<evidence type="ECO:0000256" key="8">
    <source>
        <dbReference type="ARBA" id="ARBA00022927"/>
    </source>
</evidence>
<keyword evidence="4" id="KW-0813">Transport</keyword>
<dbReference type="PANTHER" id="PTHR30531:SF12">
    <property type="entry name" value="FLAGELLAR BIOSYNTHETIC PROTEIN FLHB"/>
    <property type="match status" value="1"/>
</dbReference>
<dbReference type="EMBL" id="VYGV01000003">
    <property type="protein sequence ID" value="NWF44196.1"/>
    <property type="molecule type" value="Genomic_DNA"/>
</dbReference>
<dbReference type="AlphaFoldDB" id="A0A7Y8GSS4"/>
<dbReference type="Proteomes" id="UP000545507">
    <property type="component" value="Unassembled WGS sequence"/>
</dbReference>
<protein>
    <recommendedName>
        <fullName evidence="3">Flagellar biosynthetic protein FlhB</fullName>
    </recommendedName>
</protein>
<accession>A0A7Y8GSS4</accession>
<comment type="caution">
    <text evidence="15">The sequence shown here is derived from an EMBL/GenBank/DDBJ whole genome shotgun (WGS) entry which is preliminary data.</text>
</comment>
<feature type="transmembrane region" description="Helical" evidence="14">
    <location>
        <begin position="35"/>
        <end position="53"/>
    </location>
</feature>
<evidence type="ECO:0000256" key="13">
    <source>
        <dbReference type="SAM" id="MobiDB-lite"/>
    </source>
</evidence>
<evidence type="ECO:0000256" key="3">
    <source>
        <dbReference type="ARBA" id="ARBA00021622"/>
    </source>
</evidence>
<evidence type="ECO:0000313" key="16">
    <source>
        <dbReference type="Proteomes" id="UP000545507"/>
    </source>
</evidence>
<reference evidence="15 16" key="1">
    <citation type="submission" date="2019-09" db="EMBL/GenBank/DDBJ databases">
        <title>Hydrogenophaga aromatica sp. nov., isolated from a para-xylene-degrading enrichment culture.</title>
        <authorList>
            <person name="Tancsics A."/>
            <person name="Banerjee S."/>
        </authorList>
    </citation>
    <scope>NUCLEOTIDE SEQUENCE [LARGE SCALE GENOMIC DNA]</scope>
    <source>
        <strain evidence="15 16">D2P1</strain>
    </source>
</reference>
<comment type="function">
    <text evidence="12">Required for formation of the rod structure in the basal body of the flagellar apparatus. Together with FliI and FliH, may constitute the export apparatus of flagellin.</text>
</comment>
<feature type="region of interest" description="Disordered" evidence="13">
    <location>
        <begin position="360"/>
        <end position="386"/>
    </location>
</feature>
<evidence type="ECO:0000256" key="5">
    <source>
        <dbReference type="ARBA" id="ARBA00022475"/>
    </source>
</evidence>
<dbReference type="GO" id="GO:0005886">
    <property type="term" value="C:plasma membrane"/>
    <property type="evidence" value="ECO:0007669"/>
    <property type="project" value="UniProtKB-SubCell"/>
</dbReference>
<evidence type="ECO:0000256" key="4">
    <source>
        <dbReference type="ARBA" id="ARBA00022448"/>
    </source>
</evidence>
<dbReference type="Gene3D" id="6.10.250.2080">
    <property type="match status" value="1"/>
</dbReference>
<sequence length="386" mass="42018">MDSSSQDKNLPATAQRLKKARDDGQVARSKDLSNLSVLGGGAVLLMVLLPMGFEQLRTNLQQQLHFDHQALQQPQMVVERLTGVFGQGLMLYLPMGLLMVALAIGVAFASGSWALSTKPMTPDLSRLSPLAGFGRMFSRQQLVETVKLTAITAVLGVVAWQFISSHVQAFGTLLLRPLEGALGQLGAWMSAGVGFLLLVVTAVALVDVPLQKFLHGHRLRMSLEEVKREHKESEGDPHMKGKRRQRQREMAQRNSIGAVPRADLVVMNPTHYAVAIRYDDASMSAPRVIAKGADLLALKIRDVAKAHKIPVLQAPMLARALYAHAEIDDEIPSALYTAVAQVLAYVYQLKAAMAGRGAMPGDMPTPQVPPELDPHFKKKPAPEVAE</sequence>
<name>A0A7Y8GSS4_9BURK</name>
<proteinExistence type="inferred from homology"/>
<evidence type="ECO:0000256" key="2">
    <source>
        <dbReference type="ARBA" id="ARBA00010690"/>
    </source>
</evidence>
<evidence type="ECO:0000256" key="1">
    <source>
        <dbReference type="ARBA" id="ARBA00004651"/>
    </source>
</evidence>
<dbReference type="FunFam" id="3.40.1690.10:FF:000001">
    <property type="entry name" value="Flagellar biosynthetic protein FlhB"/>
    <property type="match status" value="1"/>
</dbReference>
<keyword evidence="10 14" id="KW-0472">Membrane</keyword>
<evidence type="ECO:0000256" key="12">
    <source>
        <dbReference type="ARBA" id="ARBA00025078"/>
    </source>
</evidence>
<dbReference type="RefSeq" id="WP_177133105.1">
    <property type="nucleotide sequence ID" value="NZ_VYGV01000003.1"/>
</dbReference>
<keyword evidence="16" id="KW-1185">Reference proteome</keyword>